<dbReference type="EMBL" id="PJQM01007853">
    <property type="protein sequence ID" value="RCH77647.1"/>
    <property type="molecule type" value="Genomic_DNA"/>
</dbReference>
<accession>A0A367IIZ3</accession>
<name>A0A367IIZ3_RHIST</name>
<reference evidence="1 2" key="1">
    <citation type="journal article" date="2018" name="G3 (Bethesda)">
        <title>Phylogenetic and Phylogenomic Definition of Rhizopus Species.</title>
        <authorList>
            <person name="Gryganskyi A.P."/>
            <person name="Golan J."/>
            <person name="Dolatabadi S."/>
            <person name="Mondo S."/>
            <person name="Robb S."/>
            <person name="Idnurm A."/>
            <person name="Muszewska A."/>
            <person name="Steczkiewicz K."/>
            <person name="Masonjones S."/>
            <person name="Liao H.L."/>
            <person name="Gajdeczka M.T."/>
            <person name="Anike F."/>
            <person name="Vuek A."/>
            <person name="Anishchenko I.M."/>
            <person name="Voigt K."/>
            <person name="de Hoog G.S."/>
            <person name="Smith M.E."/>
            <person name="Heitman J."/>
            <person name="Vilgalys R."/>
            <person name="Stajich J.E."/>
        </authorList>
    </citation>
    <scope>NUCLEOTIDE SEQUENCE [LARGE SCALE GENOMIC DNA]</scope>
    <source>
        <strain evidence="1 2">LSU 92-RS-03</strain>
    </source>
</reference>
<dbReference type="Proteomes" id="UP000253551">
    <property type="component" value="Unassembled WGS sequence"/>
</dbReference>
<evidence type="ECO:0000313" key="2">
    <source>
        <dbReference type="Proteomes" id="UP000253551"/>
    </source>
</evidence>
<proteinExistence type="predicted"/>
<keyword evidence="2" id="KW-1185">Reference proteome</keyword>
<evidence type="ECO:0000313" key="1">
    <source>
        <dbReference type="EMBL" id="RCH77647.1"/>
    </source>
</evidence>
<sequence length="146" mass="17202">MALYKDKRQSTVEAVPKWTKVLQLISPPNKKRRSLPINYEKKQLHRRGMYIPDPTPDEPQNAWQICNLYRATTEKLGHSSLHKTVQLKAILHKLKDKRDLMCQKEEEEDDVPLGTLIENRQVFLPTLQPLKPCYLSTRQRFPIQLM</sequence>
<organism evidence="1 2">
    <name type="scientific">Rhizopus stolonifer</name>
    <name type="common">Rhizopus nigricans</name>
    <dbReference type="NCBI Taxonomy" id="4846"/>
    <lineage>
        <taxon>Eukaryota</taxon>
        <taxon>Fungi</taxon>
        <taxon>Fungi incertae sedis</taxon>
        <taxon>Mucoromycota</taxon>
        <taxon>Mucoromycotina</taxon>
        <taxon>Mucoromycetes</taxon>
        <taxon>Mucorales</taxon>
        <taxon>Mucorineae</taxon>
        <taxon>Rhizopodaceae</taxon>
        <taxon>Rhizopus</taxon>
    </lineage>
</organism>
<dbReference type="AlphaFoldDB" id="A0A367IIZ3"/>
<dbReference type="OrthoDB" id="2210181at2759"/>
<comment type="caution">
    <text evidence="1">The sequence shown here is derived from an EMBL/GenBank/DDBJ whole genome shotgun (WGS) entry which is preliminary data.</text>
</comment>
<gene>
    <name evidence="1" type="ORF">CU098_004132</name>
</gene>
<protein>
    <submittedName>
        <fullName evidence="1">Uncharacterized protein</fullName>
    </submittedName>
</protein>